<feature type="signal peptide" evidence="1">
    <location>
        <begin position="1"/>
        <end position="26"/>
    </location>
</feature>
<feature type="chain" id="PRO_5024460540" evidence="1">
    <location>
        <begin position="27"/>
        <end position="1064"/>
    </location>
</feature>
<reference evidence="2 3" key="1">
    <citation type="submission" date="2018-01" db="EMBL/GenBank/DDBJ databases">
        <authorList>
            <person name="Paulsen S."/>
            <person name="Gram L.K."/>
        </authorList>
    </citation>
    <scope>NUCLEOTIDE SEQUENCE [LARGE SCALE GENOMIC DNA]</scope>
    <source>
        <strain evidence="2 3">S2676</strain>
    </source>
</reference>
<proteinExistence type="predicted"/>
<accession>A0A5S3WKK8</accession>
<dbReference type="OrthoDB" id="1802546at2"/>
<dbReference type="InterPro" id="IPR008979">
    <property type="entry name" value="Galactose-bd-like_sf"/>
</dbReference>
<evidence type="ECO:0000256" key="1">
    <source>
        <dbReference type="SAM" id="SignalP"/>
    </source>
</evidence>
<organism evidence="2 3">
    <name type="scientific">Pseudoalteromonas rubra</name>
    <dbReference type="NCBI Taxonomy" id="43658"/>
    <lineage>
        <taxon>Bacteria</taxon>
        <taxon>Pseudomonadati</taxon>
        <taxon>Pseudomonadota</taxon>
        <taxon>Gammaproteobacteria</taxon>
        <taxon>Alteromonadales</taxon>
        <taxon>Pseudoalteromonadaceae</taxon>
        <taxon>Pseudoalteromonas</taxon>
    </lineage>
</organism>
<dbReference type="EMBL" id="PNCI01000027">
    <property type="protein sequence ID" value="TMP28157.1"/>
    <property type="molecule type" value="Genomic_DNA"/>
</dbReference>
<sequence length="1064" mass="122468">MTKNNFSVMCSLLLILALLKWGDAFGQDSLLLSEHFDDSSLQLPWVRWQSTKQTAFIENSVLNIKTNNSWQVVQRPLQEFDNGNYLITFVAKSEKNSRLRILIEDNKSKEILYSKVVSLDQQWESFSEYFQVNSLQSSPVLRIFPQDRLEVEGEVSIDSISVEKVDKIAIEQPYIFADRFDSSKLNSRWERWQSTESTAYIKNNSLQINTNDSWQVVQTKLNFDRLGQYEISFEAKTNENTRMRVMVEDFTSGEVLSEIIIGSNEPWRNYNLYLDVKNKFERLYFRIFPLDRKNENGVIYFDNFNIIKKDSLIGNAGFDKSKYDLSPWMRWQSSEATANAENNVLSIKTSNSWQVVQQNIVYPEVNKKYQVSFLAKTNPETSLRASIYDFTEGVTLGSLTIGKGEEWKRFHFNFTSPSELGNTVALRFYPQDREALNGVVYVDDVSITKEKNISLDFGVIYDAHDGYFSYKDTKIKGVNEYSISKDQKYFVYTKAVKGKSFELFKVNQLNGEEERVTFTDSLVFSPAVDEHGNFAHLESSNSVSSSKVFINNTNIPNQPLGLNRHLNIVGEKLYFTNSDYQSNRHTLAIYDLNLKSLETIHLPGIPQKMKPLGEDKLVIQLHGDANNKLSVYSFDINTRNLTLLSNPELSSFFSVEENGHLIVQELSGDTNLKLFFYSTNLYKYSQIGEPFSIGDNKLGRLSWNQSYRLTGLVDIFRVTRSDFFLSQVENTINNLLSVTNQHQGFVPFGQAPHLWATTKYSIDKSSPINLLIDDATILHAMLYAVRYMPIEPATRAKVIELAASAYDYYDNEFDGEHYRIAYGIPYALDGLWAPNNFQNKYGLSLLYLYQLTNEERYFNRLKLLATRFLNEVNFTNDGRVLWQYWPAYFYNGWSESSGISKNLPSRAPTVSTLYEDIAHAAVSVDFLIKLIEYTDIVNDESLFISRLENTVEGFSFGDSYSRFISGDIDYQPASELFTPLEGWAQMKHQKILSSYINYIPMYYPYFDSMSRVSDYINAIDLSSMRDSAKLEVVSNFYDVNLNVVKTESSAHFSPEDILISLGIE</sequence>
<dbReference type="Proteomes" id="UP000310249">
    <property type="component" value="Unassembled WGS sequence"/>
</dbReference>
<dbReference type="AlphaFoldDB" id="A0A5S3WKK8"/>
<dbReference type="SUPFAM" id="SSF48208">
    <property type="entry name" value="Six-hairpin glycosidases"/>
    <property type="match status" value="1"/>
</dbReference>
<name>A0A5S3WKK8_9GAMM</name>
<dbReference type="Gene3D" id="2.60.120.260">
    <property type="entry name" value="Galactose-binding domain-like"/>
    <property type="match status" value="3"/>
</dbReference>
<dbReference type="InterPro" id="IPR008928">
    <property type="entry name" value="6-hairpin_glycosidase_sf"/>
</dbReference>
<protein>
    <submittedName>
        <fullName evidence="2">Uncharacterized protein</fullName>
    </submittedName>
</protein>
<comment type="caution">
    <text evidence="2">The sequence shown here is derived from an EMBL/GenBank/DDBJ whole genome shotgun (WGS) entry which is preliminary data.</text>
</comment>
<dbReference type="GO" id="GO:0005975">
    <property type="term" value="P:carbohydrate metabolic process"/>
    <property type="evidence" value="ECO:0007669"/>
    <property type="project" value="InterPro"/>
</dbReference>
<dbReference type="RefSeq" id="WP_138550513.1">
    <property type="nucleotide sequence ID" value="NZ_PNCH01000013.1"/>
</dbReference>
<dbReference type="SUPFAM" id="SSF49785">
    <property type="entry name" value="Galactose-binding domain-like"/>
    <property type="match status" value="2"/>
</dbReference>
<evidence type="ECO:0000313" key="3">
    <source>
        <dbReference type="Proteomes" id="UP000310249"/>
    </source>
</evidence>
<gene>
    <name evidence="2" type="ORF">CWB99_12155</name>
</gene>
<reference evidence="3" key="2">
    <citation type="submission" date="2019-06" db="EMBL/GenBank/DDBJ databases">
        <title>Co-occurence of chitin degradation, pigmentation and bioactivity in marine Pseudoalteromonas.</title>
        <authorList>
            <person name="Sonnenschein E.C."/>
            <person name="Bech P.K."/>
        </authorList>
    </citation>
    <scope>NUCLEOTIDE SEQUENCE [LARGE SCALE GENOMIC DNA]</scope>
    <source>
        <strain evidence="3">S2676</strain>
    </source>
</reference>
<keyword evidence="1" id="KW-0732">Signal</keyword>
<evidence type="ECO:0000313" key="2">
    <source>
        <dbReference type="EMBL" id="TMP28157.1"/>
    </source>
</evidence>
<dbReference type="SUPFAM" id="SSF69304">
    <property type="entry name" value="Tricorn protease N-terminal domain"/>
    <property type="match status" value="1"/>
</dbReference>